<sequence>IAIIDPDTTSDDTVSQMHTAGVRGIRVDLYKYGAMHDLERQKTALKEHARRITKLPGWTMAFTYVHPSSDASYGR</sequence>
<comment type="caution">
    <text evidence="1">The sequence shown here is derived from an EMBL/GenBank/DDBJ whole genome shotgun (WGS) entry which is preliminary data.</text>
</comment>
<dbReference type="Proteomes" id="UP001172386">
    <property type="component" value="Unassembled WGS sequence"/>
</dbReference>
<feature type="non-terminal residue" evidence="1">
    <location>
        <position position="1"/>
    </location>
</feature>
<evidence type="ECO:0000313" key="1">
    <source>
        <dbReference type="EMBL" id="KAJ9650165.1"/>
    </source>
</evidence>
<gene>
    <name evidence="1" type="ORF">H2198_010527</name>
</gene>
<accession>A0ACC2ZRL3</accession>
<reference evidence="1" key="1">
    <citation type="submission" date="2022-10" db="EMBL/GenBank/DDBJ databases">
        <title>Culturing micro-colonial fungi from biological soil crusts in the Mojave desert and describing Neophaeococcomyces mojavensis, and introducing the new genera and species Taxawa tesnikishii.</title>
        <authorList>
            <person name="Kurbessoian T."/>
            <person name="Stajich J.E."/>
        </authorList>
    </citation>
    <scope>NUCLEOTIDE SEQUENCE</scope>
    <source>
        <strain evidence="1">JES_112</strain>
    </source>
</reference>
<protein>
    <submittedName>
        <fullName evidence="1">Uncharacterized protein</fullName>
    </submittedName>
</protein>
<proteinExistence type="predicted"/>
<name>A0ACC2ZRL3_9EURO</name>
<keyword evidence="2" id="KW-1185">Reference proteome</keyword>
<dbReference type="EMBL" id="JAPDRQ010000376">
    <property type="protein sequence ID" value="KAJ9650165.1"/>
    <property type="molecule type" value="Genomic_DNA"/>
</dbReference>
<evidence type="ECO:0000313" key="2">
    <source>
        <dbReference type="Proteomes" id="UP001172386"/>
    </source>
</evidence>
<organism evidence="1 2">
    <name type="scientific">Neophaeococcomyces mojaviensis</name>
    <dbReference type="NCBI Taxonomy" id="3383035"/>
    <lineage>
        <taxon>Eukaryota</taxon>
        <taxon>Fungi</taxon>
        <taxon>Dikarya</taxon>
        <taxon>Ascomycota</taxon>
        <taxon>Pezizomycotina</taxon>
        <taxon>Eurotiomycetes</taxon>
        <taxon>Chaetothyriomycetidae</taxon>
        <taxon>Chaetothyriales</taxon>
        <taxon>Chaetothyriales incertae sedis</taxon>
        <taxon>Neophaeococcomyces</taxon>
    </lineage>
</organism>